<evidence type="ECO:0000256" key="5">
    <source>
        <dbReference type="RuleBase" id="RU363050"/>
    </source>
</evidence>
<evidence type="ECO:0000259" key="6">
    <source>
        <dbReference type="Pfam" id="PF04130"/>
    </source>
</evidence>
<dbReference type="InterPro" id="IPR041470">
    <property type="entry name" value="GCP_N"/>
</dbReference>
<dbReference type="InterPro" id="IPR042241">
    <property type="entry name" value="GCP_C_sf"/>
</dbReference>
<evidence type="ECO:0000256" key="3">
    <source>
        <dbReference type="ARBA" id="ARBA00022701"/>
    </source>
</evidence>
<accession>A0ABN7VG10</accession>
<dbReference type="PANTHER" id="PTHR19302">
    <property type="entry name" value="GAMMA TUBULIN COMPLEX PROTEIN"/>
    <property type="match status" value="1"/>
</dbReference>
<comment type="caution">
    <text evidence="8">The sequence shown here is derived from an EMBL/GenBank/DDBJ whole genome shotgun (WGS) entry which is preliminary data.</text>
</comment>
<dbReference type="Gene3D" id="1.20.120.1900">
    <property type="entry name" value="Gamma-tubulin complex, C-terminal domain"/>
    <property type="match status" value="1"/>
</dbReference>
<reference evidence="8 9" key="1">
    <citation type="submission" date="2021-06" db="EMBL/GenBank/DDBJ databases">
        <authorList>
            <person name="Kallberg Y."/>
            <person name="Tangrot J."/>
            <person name="Rosling A."/>
        </authorList>
    </citation>
    <scope>NUCLEOTIDE SEQUENCE [LARGE SCALE GENOMIC DNA]</scope>
    <source>
        <strain evidence="8 9">120-4 pot B 10/14</strain>
    </source>
</reference>
<evidence type="ECO:0000313" key="9">
    <source>
        <dbReference type="Proteomes" id="UP000789901"/>
    </source>
</evidence>
<evidence type="ECO:0000256" key="4">
    <source>
        <dbReference type="ARBA" id="ARBA00023212"/>
    </source>
</evidence>
<dbReference type="Proteomes" id="UP000789901">
    <property type="component" value="Unassembled WGS sequence"/>
</dbReference>
<name>A0ABN7VG10_GIGMA</name>
<evidence type="ECO:0000256" key="1">
    <source>
        <dbReference type="ARBA" id="ARBA00010337"/>
    </source>
</evidence>
<keyword evidence="3 5" id="KW-0493">Microtubule</keyword>
<dbReference type="PANTHER" id="PTHR19302:SF33">
    <property type="entry name" value="GAMMA-TUBULIN COMPLEX COMPONENT 5"/>
    <property type="match status" value="1"/>
</dbReference>
<evidence type="ECO:0000256" key="2">
    <source>
        <dbReference type="ARBA" id="ARBA00022490"/>
    </source>
</evidence>
<keyword evidence="4 5" id="KW-0206">Cytoskeleton</keyword>
<dbReference type="Pfam" id="PF04130">
    <property type="entry name" value="GCP_C_terminal"/>
    <property type="match status" value="1"/>
</dbReference>
<feature type="non-terminal residue" evidence="8">
    <location>
        <position position="1"/>
    </location>
</feature>
<dbReference type="EMBL" id="CAJVQB010013358">
    <property type="protein sequence ID" value="CAG8761671.1"/>
    <property type="molecule type" value="Genomic_DNA"/>
</dbReference>
<proteinExistence type="inferred from homology"/>
<feature type="domain" description="Gamma tubulin complex component C-terminal" evidence="6">
    <location>
        <begin position="503"/>
        <end position="772"/>
    </location>
</feature>
<keyword evidence="2 5" id="KW-0963">Cytoplasm</keyword>
<gene>
    <name evidence="8" type="ORF">GMARGA_LOCUS17555</name>
</gene>
<keyword evidence="9" id="KW-1185">Reference proteome</keyword>
<organism evidence="8 9">
    <name type="scientific">Gigaspora margarita</name>
    <dbReference type="NCBI Taxonomy" id="4874"/>
    <lineage>
        <taxon>Eukaryota</taxon>
        <taxon>Fungi</taxon>
        <taxon>Fungi incertae sedis</taxon>
        <taxon>Mucoromycota</taxon>
        <taxon>Glomeromycotina</taxon>
        <taxon>Glomeromycetes</taxon>
        <taxon>Diversisporales</taxon>
        <taxon>Gigasporaceae</taxon>
        <taxon>Gigaspora</taxon>
    </lineage>
</organism>
<feature type="domain" description="Gamma tubulin complex component protein N-terminal" evidence="7">
    <location>
        <begin position="78"/>
        <end position="388"/>
    </location>
</feature>
<comment type="subcellular location">
    <subcellularLocation>
        <location evidence="5">Cytoplasm</location>
        <location evidence="5">Cytoskeleton</location>
        <location evidence="5">Microtubule organizing center</location>
    </subcellularLocation>
</comment>
<evidence type="ECO:0000259" key="7">
    <source>
        <dbReference type="Pfam" id="PF17681"/>
    </source>
</evidence>
<dbReference type="InterPro" id="IPR040457">
    <property type="entry name" value="GCP_C"/>
</dbReference>
<dbReference type="InterPro" id="IPR007259">
    <property type="entry name" value="GCP"/>
</dbReference>
<evidence type="ECO:0000313" key="8">
    <source>
        <dbReference type="EMBL" id="CAG8761671.1"/>
    </source>
</evidence>
<protein>
    <recommendedName>
        <fullName evidence="5">Spindle pole body component</fullName>
    </recommendedName>
</protein>
<dbReference type="Pfam" id="PF17681">
    <property type="entry name" value="GCP_N_terminal"/>
    <property type="match status" value="1"/>
</dbReference>
<comment type="similarity">
    <text evidence="1 5">Belongs to the TUBGCP family.</text>
</comment>
<sequence length="796" mass="93637">DAEDMPDQDLNYEIVQELLSNQYWRSNYRNKSHLFDSKFDANDSCTFAPSLAKYRSQDERYLFYDPTRARYITELDAIREVLFMLSGRPSFLFCKDTSGKFRVQLNATLMHLTEGGFKTLLEYFCEYGNFLAKLRIVATRICTESRPTYGQTAQAFAASILKMIWKFDKLLADMESKYQINKSASQGSQDFPKKLLDISDQDQLDASTHLYSSYEIAYKILSGLFNEVVHHQMSGNKNIFMMLGEHLDNSLVPYIRMIDEWIYTGTLNDPENEFFLVRSQNIEHMSSQYWQEMFKIRETRVMIDNVESAQLLSLPFLEPLIGRILFCGKAQNLLMSLKTKKAKIGEYTPSIQYNPEEFVLDIKSLRLFVNDKIDHKMDEKHGNHSVDEMDYQLSKTVDYSNDEIEYKTDGDHSENKICKIPNLSDLSEIIDVFPNTISALFPLWKPSTGKTENVEMESKGINEMLVFQPFNERLKERFEGYIQPRYERIGQQLHDTLVEKCRLRKHLRSLAGIYFMQQGESMHLLCDVLFDRIDKKQMWYDTYILNDIFLNTVRKWKWLDGGLVSVWIDDIPGKKPNTTTVRVFEKIAIEYRIPWPINNIIQNKTLQYYKHIVVFLLQVKRAKYLLERLSFSHLNRDNEMTEKTTAMVLFYGVRIKLIWFLNTIWDYTMRNVGKLYAETDNFYKKLDKVFDIDEMVSLHDHYIHAVYDRCLLSDKTIPIHKSILDVLDLTIQFSTLYTRYQEPIIPAQVDYESFLEGLSRIDKEFNRHKEFISNSVQIIARVGGFWWFDALALALG</sequence>